<dbReference type="NCBIfam" id="NF001209">
    <property type="entry name" value="PRK00175.1"/>
    <property type="match status" value="1"/>
</dbReference>
<dbReference type="InterPro" id="IPR008220">
    <property type="entry name" value="HAT_MetX-like"/>
</dbReference>
<keyword evidence="2" id="KW-0808">Transferase</keyword>
<dbReference type="PANTHER" id="PTHR32268:SF11">
    <property type="entry name" value="HOMOSERINE O-ACETYLTRANSFERASE"/>
    <property type="match status" value="1"/>
</dbReference>
<dbReference type="PIRSF" id="PIRSF000443">
    <property type="entry name" value="Homoser_Ac_trans"/>
    <property type="match status" value="1"/>
</dbReference>
<sequence>MNNKAESSINLSKITHPSNYYSSLVPNQKIAIVESFQLESGTTIRSAPVAYSTWGTLNENKDNVLIVCHALTGSSDALDWWRPMFGVGKALDCSKYFVFCANVLGSPYGTASPLTIDPNTGRPYGPTFPETTIRDDVGIHKLVLDALGVKRIVAVIGGSMGGFQTLEWALCTPVGFVQNIIPITTSAYQGAWGISWGEAQRQAVYSDAAFRGGWYNPIPEDQPRRGLGTARMVAMLTYRSHFSFEARFGRKPATHTKLSQNEAIPSKVLLDPGCSNASERKATGVSNTFAVQSYLNYQAEKFLSRFDANCYIHLTKKMDTHDVTRGRGLQFGQDSCPQGDSILQEVLRDVPSNSLVVSVETDVLFRPEQQLELARCLPNAQFVALESQDGHDGFLLEFEALNEIIQRHLVERFPRICENTKAVVVNPQEMVGNSVFGEIDFDDF</sequence>
<evidence type="ECO:0000313" key="5">
    <source>
        <dbReference type="EMBL" id="KAH7110549.1"/>
    </source>
</evidence>
<dbReference type="HAMAP" id="MF_00296">
    <property type="entry name" value="MetX_acyltransf"/>
    <property type="match status" value="1"/>
</dbReference>
<proteinExistence type="inferred from homology"/>
<feature type="domain" description="AB hydrolase-1" evidence="4">
    <location>
        <begin position="63"/>
        <end position="396"/>
    </location>
</feature>
<dbReference type="Pfam" id="PF00561">
    <property type="entry name" value="Abhydrolase_1"/>
    <property type="match status" value="1"/>
</dbReference>
<evidence type="ECO:0000256" key="3">
    <source>
        <dbReference type="PIRSR" id="PIRSR000443-1"/>
    </source>
</evidence>
<dbReference type="InterPro" id="IPR000073">
    <property type="entry name" value="AB_hydrolase_1"/>
</dbReference>
<dbReference type="NCBIfam" id="TIGR01392">
    <property type="entry name" value="homoserO_Ac_trn"/>
    <property type="match status" value="1"/>
</dbReference>
<name>A0A9P9D162_9PLEO</name>
<dbReference type="EMBL" id="JAGMWT010000027">
    <property type="protein sequence ID" value="KAH7110549.1"/>
    <property type="molecule type" value="Genomic_DNA"/>
</dbReference>
<evidence type="ECO:0000259" key="4">
    <source>
        <dbReference type="Pfam" id="PF00561"/>
    </source>
</evidence>
<dbReference type="Gene3D" id="3.40.50.1820">
    <property type="entry name" value="alpha/beta hydrolase"/>
    <property type="match status" value="1"/>
</dbReference>
<feature type="active site" evidence="3">
    <location>
        <position position="391"/>
    </location>
</feature>
<dbReference type="GO" id="GO:0009092">
    <property type="term" value="P:homoserine metabolic process"/>
    <property type="evidence" value="ECO:0007669"/>
    <property type="project" value="TreeGrafter"/>
</dbReference>
<dbReference type="SUPFAM" id="SSF53474">
    <property type="entry name" value="alpha/beta-Hydrolases"/>
    <property type="match status" value="1"/>
</dbReference>
<organism evidence="5 6">
    <name type="scientific">Dendryphion nanum</name>
    <dbReference type="NCBI Taxonomy" id="256645"/>
    <lineage>
        <taxon>Eukaryota</taxon>
        <taxon>Fungi</taxon>
        <taxon>Dikarya</taxon>
        <taxon>Ascomycota</taxon>
        <taxon>Pezizomycotina</taxon>
        <taxon>Dothideomycetes</taxon>
        <taxon>Pleosporomycetidae</taxon>
        <taxon>Pleosporales</taxon>
        <taxon>Torulaceae</taxon>
        <taxon>Dendryphion</taxon>
    </lineage>
</organism>
<dbReference type="InterPro" id="IPR029058">
    <property type="entry name" value="AB_hydrolase_fold"/>
</dbReference>
<feature type="active site" description="Nucleophile" evidence="3">
    <location>
        <position position="159"/>
    </location>
</feature>
<dbReference type="PANTHER" id="PTHR32268">
    <property type="entry name" value="HOMOSERINE O-ACETYLTRANSFERASE"/>
    <property type="match status" value="1"/>
</dbReference>
<keyword evidence="6" id="KW-1185">Reference proteome</keyword>
<reference evidence="5" key="1">
    <citation type="journal article" date="2021" name="Nat. Commun.">
        <title>Genetic determinants of endophytism in the Arabidopsis root mycobiome.</title>
        <authorList>
            <person name="Mesny F."/>
            <person name="Miyauchi S."/>
            <person name="Thiergart T."/>
            <person name="Pickel B."/>
            <person name="Atanasova L."/>
            <person name="Karlsson M."/>
            <person name="Huettel B."/>
            <person name="Barry K.W."/>
            <person name="Haridas S."/>
            <person name="Chen C."/>
            <person name="Bauer D."/>
            <person name="Andreopoulos W."/>
            <person name="Pangilinan J."/>
            <person name="LaButti K."/>
            <person name="Riley R."/>
            <person name="Lipzen A."/>
            <person name="Clum A."/>
            <person name="Drula E."/>
            <person name="Henrissat B."/>
            <person name="Kohler A."/>
            <person name="Grigoriev I.V."/>
            <person name="Martin F.M."/>
            <person name="Hacquard S."/>
        </authorList>
    </citation>
    <scope>NUCLEOTIDE SEQUENCE</scope>
    <source>
        <strain evidence="5">MPI-CAGE-CH-0243</strain>
    </source>
</reference>
<dbReference type="GO" id="GO:0004414">
    <property type="term" value="F:homoserine O-acetyltransferase activity"/>
    <property type="evidence" value="ECO:0007669"/>
    <property type="project" value="TreeGrafter"/>
</dbReference>
<comment type="similarity">
    <text evidence="1">Belongs to the AB hydrolase superfamily. MetX family.</text>
</comment>
<comment type="caution">
    <text evidence="5">The sequence shown here is derived from an EMBL/GenBank/DDBJ whole genome shotgun (WGS) entry which is preliminary data.</text>
</comment>
<dbReference type="GO" id="GO:0009086">
    <property type="term" value="P:methionine biosynthetic process"/>
    <property type="evidence" value="ECO:0007669"/>
    <property type="project" value="TreeGrafter"/>
</dbReference>
<evidence type="ECO:0000256" key="1">
    <source>
        <dbReference type="ARBA" id="ARBA00006886"/>
    </source>
</evidence>
<evidence type="ECO:0000313" key="6">
    <source>
        <dbReference type="Proteomes" id="UP000700596"/>
    </source>
</evidence>
<protein>
    <submittedName>
        <fullName evidence="5">Homoserine O-acetyltransferase</fullName>
    </submittedName>
</protein>
<gene>
    <name evidence="5" type="ORF">B0J11DRAFT_498997</name>
</gene>
<feature type="active site" evidence="3">
    <location>
        <position position="362"/>
    </location>
</feature>
<dbReference type="OrthoDB" id="191364at2759"/>
<dbReference type="AlphaFoldDB" id="A0A9P9D162"/>
<evidence type="ECO:0000256" key="2">
    <source>
        <dbReference type="ARBA" id="ARBA00022679"/>
    </source>
</evidence>
<dbReference type="Proteomes" id="UP000700596">
    <property type="component" value="Unassembled WGS sequence"/>
</dbReference>
<accession>A0A9P9D162</accession>